<dbReference type="Gene3D" id="3.10.10.10">
    <property type="entry name" value="HIV Type 1 Reverse Transcriptase, subunit A, domain 1"/>
    <property type="match status" value="1"/>
</dbReference>
<keyword evidence="9" id="KW-0378">Hydrolase</keyword>
<feature type="zinc finger region" description="C3H1-type" evidence="13">
    <location>
        <begin position="670"/>
        <end position="698"/>
    </location>
</feature>
<feature type="zinc finger region" description="C3H1-type" evidence="13">
    <location>
        <begin position="583"/>
        <end position="611"/>
    </location>
</feature>
<organism evidence="20">
    <name type="scientific">Cladocopium goreaui</name>
    <dbReference type="NCBI Taxonomy" id="2562237"/>
    <lineage>
        <taxon>Eukaryota</taxon>
        <taxon>Sar</taxon>
        <taxon>Alveolata</taxon>
        <taxon>Dinophyceae</taxon>
        <taxon>Suessiales</taxon>
        <taxon>Symbiodiniaceae</taxon>
        <taxon>Cladocopium</taxon>
    </lineage>
</organism>
<dbReference type="SUPFAM" id="SSF56672">
    <property type="entry name" value="DNA/RNA polymerases"/>
    <property type="match status" value="2"/>
</dbReference>
<dbReference type="GO" id="GO:0004519">
    <property type="term" value="F:endonuclease activity"/>
    <property type="evidence" value="ECO:0007669"/>
    <property type="project" value="UniProtKB-KW"/>
</dbReference>
<evidence type="ECO:0000256" key="13">
    <source>
        <dbReference type="PROSITE-ProRule" id="PRU00723"/>
    </source>
</evidence>
<evidence type="ECO:0000256" key="15">
    <source>
        <dbReference type="SAM" id="MobiDB-lite"/>
    </source>
</evidence>
<feature type="region of interest" description="Disordered" evidence="15">
    <location>
        <begin position="542"/>
        <end position="580"/>
    </location>
</feature>
<keyword evidence="1" id="KW-0645">Protease</keyword>
<dbReference type="PANTHER" id="PTHR33064:SF37">
    <property type="entry name" value="RIBONUCLEASE H"/>
    <property type="match status" value="1"/>
</dbReference>
<reference evidence="21" key="2">
    <citation type="submission" date="2024-04" db="EMBL/GenBank/DDBJ databases">
        <authorList>
            <person name="Chen Y."/>
            <person name="Shah S."/>
            <person name="Dougan E. K."/>
            <person name="Thang M."/>
            <person name="Chan C."/>
        </authorList>
    </citation>
    <scope>NUCLEOTIDE SEQUENCE [LARGE SCALE GENOMIC DNA]</scope>
</reference>
<feature type="compositionally biased region" description="Acidic residues" evidence="15">
    <location>
        <begin position="3749"/>
        <end position="3771"/>
    </location>
</feature>
<keyword evidence="10 13" id="KW-0862">Zinc</keyword>
<dbReference type="InterPro" id="IPR000571">
    <property type="entry name" value="Znf_CCCH"/>
</dbReference>
<dbReference type="InterPro" id="IPR036443">
    <property type="entry name" value="Znf_RanBP2_sf"/>
</dbReference>
<dbReference type="GO" id="GO:0004190">
    <property type="term" value="F:aspartic-type endopeptidase activity"/>
    <property type="evidence" value="ECO:0007669"/>
    <property type="project" value="UniProtKB-KW"/>
</dbReference>
<evidence type="ECO:0000259" key="16">
    <source>
        <dbReference type="PROSITE" id="PS50103"/>
    </source>
</evidence>
<keyword evidence="14" id="KW-0175">Coiled coil</keyword>
<feature type="compositionally biased region" description="Basic and acidic residues" evidence="15">
    <location>
        <begin position="655"/>
        <end position="673"/>
    </location>
</feature>
<feature type="domain" description="SWIM-type" evidence="18">
    <location>
        <begin position="4348"/>
        <end position="4381"/>
    </location>
</feature>
<feature type="region of interest" description="Disordered" evidence="15">
    <location>
        <begin position="4763"/>
        <end position="4907"/>
    </location>
</feature>
<evidence type="ECO:0000256" key="8">
    <source>
        <dbReference type="ARBA" id="ARBA00022771"/>
    </source>
</evidence>
<feature type="compositionally biased region" description="Low complexity" evidence="15">
    <location>
        <begin position="3693"/>
        <end position="3703"/>
    </location>
</feature>
<dbReference type="InterPro" id="IPR012337">
    <property type="entry name" value="RNaseH-like_sf"/>
</dbReference>
<evidence type="ECO:0000256" key="3">
    <source>
        <dbReference type="ARBA" id="ARBA00022695"/>
    </source>
</evidence>
<dbReference type="InterPro" id="IPR001584">
    <property type="entry name" value="Integrase_cat-core"/>
</dbReference>
<feature type="compositionally biased region" description="Basic residues" evidence="15">
    <location>
        <begin position="554"/>
        <end position="564"/>
    </location>
</feature>
<dbReference type="PROSITE" id="PS50103">
    <property type="entry name" value="ZF_C3H1"/>
    <property type="match status" value="2"/>
</dbReference>
<evidence type="ECO:0000313" key="20">
    <source>
        <dbReference type="EMBL" id="CAI3982909.1"/>
    </source>
</evidence>
<evidence type="ECO:0000256" key="1">
    <source>
        <dbReference type="ARBA" id="ARBA00022670"/>
    </source>
</evidence>
<feature type="compositionally biased region" description="Basic and acidic residues" evidence="15">
    <location>
        <begin position="3794"/>
        <end position="3803"/>
    </location>
</feature>
<dbReference type="SUPFAM" id="SSF53098">
    <property type="entry name" value="Ribonuclease H-like"/>
    <property type="match status" value="1"/>
</dbReference>
<evidence type="ECO:0000313" key="23">
    <source>
        <dbReference type="Proteomes" id="UP001152797"/>
    </source>
</evidence>
<feature type="domain" description="C3H1-type" evidence="16">
    <location>
        <begin position="670"/>
        <end position="698"/>
    </location>
</feature>
<dbReference type="EMBL" id="CAMXCT020000757">
    <property type="protein sequence ID" value="CAL1136284.1"/>
    <property type="molecule type" value="Genomic_DNA"/>
</dbReference>
<dbReference type="EMBL" id="CAMXCT030000757">
    <property type="protein sequence ID" value="CAL4770221.1"/>
    <property type="molecule type" value="Genomic_DNA"/>
</dbReference>
<evidence type="ECO:0000259" key="18">
    <source>
        <dbReference type="PROSITE" id="PS50966"/>
    </source>
</evidence>
<feature type="coiled-coil region" evidence="14">
    <location>
        <begin position="4957"/>
        <end position="4988"/>
    </location>
</feature>
<evidence type="ECO:0000313" key="22">
    <source>
        <dbReference type="EMBL" id="CAL4770221.1"/>
    </source>
</evidence>
<keyword evidence="2" id="KW-0808">Transferase</keyword>
<keyword evidence="23" id="KW-1185">Reference proteome</keyword>
<dbReference type="EMBL" id="CAMXCT010000757">
    <property type="protein sequence ID" value="CAI3982909.1"/>
    <property type="molecule type" value="Genomic_DNA"/>
</dbReference>
<dbReference type="PROSITE" id="PS01358">
    <property type="entry name" value="ZF_RANBP2_1"/>
    <property type="match status" value="1"/>
</dbReference>
<dbReference type="GO" id="GO:0008270">
    <property type="term" value="F:zinc ion binding"/>
    <property type="evidence" value="ECO:0007669"/>
    <property type="project" value="UniProtKB-KW"/>
</dbReference>
<dbReference type="Gene3D" id="3.30.70.270">
    <property type="match status" value="1"/>
</dbReference>
<feature type="domain" description="C3H1-type" evidence="16">
    <location>
        <begin position="583"/>
        <end position="611"/>
    </location>
</feature>
<feature type="compositionally biased region" description="Basic and acidic residues" evidence="15">
    <location>
        <begin position="4802"/>
        <end position="4907"/>
    </location>
</feature>
<dbReference type="InterPro" id="IPR041373">
    <property type="entry name" value="RT_RNaseH"/>
</dbReference>
<keyword evidence="11" id="KW-0695">RNA-directed DNA polymerase</keyword>
<dbReference type="Proteomes" id="UP001152797">
    <property type="component" value="Unassembled WGS sequence"/>
</dbReference>
<feature type="region of interest" description="Disordered" evidence="15">
    <location>
        <begin position="3309"/>
        <end position="3332"/>
    </location>
</feature>
<dbReference type="Pfam" id="PF13091">
    <property type="entry name" value="PLDc_2"/>
    <property type="match status" value="1"/>
</dbReference>
<sequence>MSREVSGEAEGVTLLDAIDAGRIPRPAEMTFPRWQAWRRGEGMRPTRRRDGRGLTTAEEVELWREVMRHLYGDDRADALGEEDEEGEMEGSPEGVLAIPHAVSPSPSEPPEGSPTPSVAGSAAASVTGLRAQIRALYDPEKEDLGDYLLRMGRIVTALQVLDAGCAPNTLDLITCKAEILIELYGEIGTMDRRRAVAVLRDKFTAYALDDKMSPREKDLSIGAVGEIIQQLGGYPSASPDKVFSTPSDSKGSGAKKDGPSGPAGRGDKSPGGESFALKAKLAALEMEVEALRAPKKDTGAMSDAGGSVESVGGLAAALEAQTKVLKEALAGRSTSSVTAVKTDLHWPTLGDDRSDFRDVTQFYEEFEDICGLANSCKGMSAREMLLALRSRCRGSRLKTYQNLYKTAWQAGEVVNSPETVYERIKAKHLMFSESREEREIRIDSEHASLAKGKLTGHQFEPLFEHSVAELESVGLGKTPRELFLSYLRKVSPTLQKEIRGDKRLWGSEAVLRGPQTWEEAHKVVLEFEQREATNRATASAVYTLQGEGEDRPNGRPKHPKKLKKDAKEGPAPGANIAITAGDPRKDKICWHFRDHGSCSKGSGCPYSHDKELRKRELERLKQQGKGGQGGGAQPSSSALPAKGGGKGGKGPKPKAKAEPKKQAERSDKPDKSQKQCPFFAKRGACKKGDSCDMSHTLAASTAASSSGTMPAGWGAPSGAAMNNPFAAFSVVVAQPGQSEIEDDGAGKVSVFATEPRPSGQSNGQPFTELDQLPQDWWKVVQNEKGGYQYKTITKILGVGVETMLDGCAGSNHVTEELVVSILNRAASLGLTPEDPKFPVVQFEKWVYQEFVHGIASGSPVPLKGAVVLRVRLQEGVDPNRCRDGPEIFLRCKIAARGTSDWHGLIIGGRALDCEARRGLGFRPGPSAHILDALGLLMPRCEDLSAERKDRAYAFESTLSAVDGGLVGAFEPEVCSNRTLLYYDGEEPVTLEPGEGALIPVESGFRIAEVSVVEAALPIEGSVEAVPGVWPTGASQGMLLVAARDEPVALEKGTPVGELRSGFVSSGTCECGAVETILEGAAEDRCGECGAVNSSLAEQFCQTCGRTGAYEATALQGCRSCSGSRRRSIWRSAALAFVVGLGALAGSSSMMAYQDGQCELDRWSTFPGGVVRAHYESRDSLYIPETSDCPWSLDGLSDRRVTCAKCTDGQLMTVEDDWRHDPSGQLSGKTWTGETRFFWRSSGGVHNFRDWRSTCTEAVYHIVEVPGGIERMAEETPTDRYYEALRNDLGKRYPSADRFLLDHLVSLEGFLDKSIIFGFSYGVGKAELCRTGGKLLGHIIGRSGSSPDPERAQAVRDFAPLKEKLHIQQFLGSANWLRTYLPSEFGHCAKVLSAYQKPGAAFPPEGLGAGNSDGCKAVRAIKKMLESAICLSVFDEASAITGECPLEQVADASGYAVGGTVLQMSRDLTQMKVLMTHSKSLTPAQQSWAPLVQEAFAQLEVKRAARKTFGTIRSICWTDHSNLTRAQHIDIGGDVKLVRWIAEILADGSEIRSLSGRSAKLGDGFSRNPKERDELLQERTKDLEGLAGQLKGFNLEEYLGDGTEDPDIPVAWAIGNDAVPSPGGDDSESRRRAEHTGSFSSGSCVVSRSYAGGVSGSEIKVLVIADYEEAGRTAAEVQKIQLCFQHSMPGTSVGVRATYGAFEDDNGRCSHLDGANALLKGDRQTKRVRVDLLTSSAKALRSIGGYLPDFVVGLGQGGIIAGMLRFPLVVEVTLQARNLQRKEIQTVVAGWAQIKAFWAINPRMWKTSPGADLLLLSCPEIGKEFPVEPLRAYGIVTRGPNLEGVRRVTEVLKAGEIKEIASVNLISLAKEPSIEVFEHNGQCACGKRAYVFARCVSCIQKEAADDMEASARALAEKDAEVLPEAELLAEEILSYFSDHGGRSRVYVLKSPTIVRWVQLWIDSKMPSGFHDVPGGFGQVRIRAWRRGEAFPAECAAERPWKFIVLWSVQEDGSVCQLRNCCQADRVKPCKPKWHVDRVNWFNHMALVDQVCSKLWSDENPRLDWPAGFARLLSLLGQVTKVVKWDDGDGKASIGHRRDLVQKEVLVAFSRPTPGSFWFELELGKKVKVDEHGSRPTLAFLGQDWKIRMVVEVRSKAWVMTQWLGNLEEPESRQPSHGGSTYVALEDGLDEDVPSGQDVGRLRAELAEEARVHAGVAEFSVTGSLRSLWYEAQRKDESLAGHFRRTGDPFRLGADGLLERQVALVTGDKEDVKKWTSQCLACLKDSTLVRSDRGTEFKNTMMAEFCALMGVQQRFSMAMRPCEMGANERMHQEVQKVLGIIVKELVRGESDEWSELLPLVEFMLDTSPGPHGYCPRDLERAWSLGFGLEKDLVREAMQFEPMSDWSRRQFGQFSVLAKKVQKHWEQSSEARAKLANRYRRSVDLKPGDRVVWHSPTSRPEGAGRVPWRRGLSGPWEIVSVHGNKLVLRSVPGITDKDRQGPFEAHAEDCVIVPGDVEERLPVVELDLSQDAQGAAPSLGQRMHGQGEQYEFVMQRRGRQFVLRIGDSVAYTRGAKVCKLGRVTQVSVAEGTIGVHVYRPLIGSLRVKWVLAYLDEHGEVSADGTRPSLDQVRLKEVITKADISKDGVLAAATSRKLDKAGYRLHEDAVGIAETAELRGVQPVAGVLVFETPPSSVVAAQGPVEGLHRWLIQHGRASKVVFLEIGSETAMLTSVARSLGLVCAPAVNGGSPSYGRSWDLTQVLDQELVSRLIEWLEPLVIHIKLPSERSAGPGADVVAILKGQQDQGRLGTLEVPLHSEVVGANDFVSAFGPLRQPAKPWNVVRVDQCQYGLGVEGAQLWLANYDLSELSARCGRPDALSATEHVHDSGRSDDQKGDYTSVCCSTYWRLTKQALLARNLQIRNLKRLDSSSFAAAPIGFPVDARSLQGDVFAVSGGGSADARDMEAAKIPDQDVNVGPDLSPRSREKLEQELAELHQRMTKLWDERASKGDWDGVKADLAVYRLSGQEVVDDPRRTPEYRKQVVDGLGFGVDATPTSGLNADDLGACRDVLSRKAAAFWLEGTPRTTVRSVAHDCVPTGPPVSLQPHSLKGESAAWVDERLEEEVQRGQLVRGASAWGSPPFPTKEAPAHKRSRKRRLVVDYRRVNARVLRSTYYCRKATDVLSQCAGSIWYSFVDAVTGFNQIENTRRAMEVLAIVARSGKFLPVCLTFGPVNGPDDFSYVVDRAFGPGRGRQMKYTKEWIAYVDDLTVRTGRVIDKKFMTDKEFDEEIKRAMRASPVGVGQPPKEAMDALGIKPGNVGSTPKVKHDEKESDHNYPTRAVARSVGRLSPTTRFGGRGSKVVLGFLVVRLVRSRWLVGSRWLSGSRCGFPQLFGSKPSFRVGSGFGEQVGGRVVRFASCRRTGIPKQWKPIAGQVSVSRPDREAAGRVCGSPLDRGTMASWKKAHRGRRNPQKNWGDLEYALTRALRHGEYGMRGQLQADGWAPIRLVADRVGVAVEDVRRSVEWQSRGPKVRLESLGDWVRALQGHSSDSGLRPHDFTSKVSLPGSTRLLHGMFKERVAGIAEKGLLAGGTGRVGEGRLFVHWSANAEGVEGNKAGVRGGADVAVLSTIDDLRDAGCSLRQGKDGVILSSDVPAKAFESIRVYYHDSGGLGATLWTPDVGFAEAEPLPTGDSYDTTSSSSESEAESTPRPEGRATGPEQASSSGVVRDSQGKEVIAPAAPDDGKDVKEESPVDPDFEEVKEESPVDPDFEEVKEESPVGPNFEEVKEESPVGPNFEEVKTEEEPPRAGSASSRPGRGEESGEPNRQRGEMSKEERQDIWSSSRRTWAQRAVENTLAGVAVDELTHQFGRSPALSRLVEKQKDRPTEGGERELNRNIKAITASATATAVIRRRAGKPEPTYEAYEYGKAVARTVEGADDRLEAALAPGVAQPTVQGADSRFAAGVRAQEPIRQLKRELRARKRAALHRKEVGQDDARRRLERQAVAGVPRLAVGAAWHVDDGVPELTYAAGSWECDLCGTVAPPDSDVCVGWSKGSRCEGTYAANFRAWARSRPAKGQKRSRRTALEAALRSSQWNCARCQSENLAFRHVCYKCGRARPEHDLPSSDEDDKVGRGSQAMGPTGFQKEDEARQGLHLRSKKKKRGGAKHKKKVGRRSGVAKRLHKVARAAGSAYSRPRAGSQKAHKKGKKKKPKKKVYSWSISRKSRNQAKRASNGNGWNLNQMAGAFAILMAFPVLKESEEVVAVTSEAIQDAISTTVETYQEIVTEGGNQLKMLIAAAGIALQVMMTWYLSSKVLNFWCRYGHGNTDKAHLVELRGEVTLWDVAGTKGLHRVRIAGRQAGCACRTFLSKGSCPHTQAALAALTALPSRPEQPVAVRRGQAALGQAGSVASFSGCFQGLVGKAKQLTVSAASAYPTAQEAARSSERDDGAFKRKVIRESLSLDTGLVEERPEQSLLALPEHAHHSGDGDQAKVVFLKDGEVFEWITINFSKLGKGSKACIRAYNFDQPDVVEAVRSAASRGCDTYLVCDRSQASGKTKQQLQVLKELRSVGTKVKLASGLGVNQAYRSDGRSVRVGSRLQGLHHAKSVMIWCHPGDKVDMLVGSCNFTTSSKANKEASIGISVNFGTELVRCWESAFEEAFENGSNIDQFETEQGFDRRRAGAASSVCERRLELRSKRPEPEKFKDALTDALNSEKQILEASRQELLELETQGKKIVDDMRDKRKFLSEDTGFRRLQMMEDMKTLSPQVALPPVKSPKASNSPKKGNAEKEVTFPEEAAPNGEAAAKETNEAAKETAKEPKEAAKEAAKEPKEAAKEPKEAAKEPKEAAKEPKEAAKEPKEAAKEPKEAAKETKDEKPAEEAPKEGEEASNERTSHTLSPEEQKKAEQASKELIADTLKLLEKCSCHRNKSLETIFKVKQDTNRANHRTEDCLSRRTGELAEMKKQLEKHALDVEAAILRAERSLDRTERRYSGLASKQVLGLDAKKVGKKESIVLTTRSKRSSRQYRPGAVLVTTGIKKGKKQGPEQLKKIIGSTWNRPELLETALKKYQKIKQSFKKRKDMDTLKNLRSVREKLGEDIRNKFAALEIDNMCRPVWTAPPTSLKSLDDPLLRGEALLSPTVLTSQAQLPGLRHHPVARTSSAPAFPAADKRQCLEQESGFRVARGRCPHDWTKTICEPAFCAAALTPVQRHAMQNAHERTI</sequence>
<feature type="compositionally biased region" description="Basic and acidic residues" evidence="15">
    <location>
        <begin position="3322"/>
        <end position="3332"/>
    </location>
</feature>
<dbReference type="SUPFAM" id="SSF56399">
    <property type="entry name" value="ADP-ribosylation"/>
    <property type="match status" value="1"/>
</dbReference>
<comment type="caution">
    <text evidence="20">The sequence shown here is derived from an EMBL/GenBank/DDBJ whole genome shotgun (WGS) entry which is preliminary data.</text>
</comment>
<dbReference type="InterPro" id="IPR007527">
    <property type="entry name" value="Znf_SWIM"/>
</dbReference>
<evidence type="ECO:0000256" key="2">
    <source>
        <dbReference type="ARBA" id="ARBA00022679"/>
    </source>
</evidence>
<dbReference type="GO" id="GO:0003676">
    <property type="term" value="F:nucleic acid binding"/>
    <property type="evidence" value="ECO:0007669"/>
    <property type="project" value="InterPro"/>
</dbReference>
<feature type="region of interest" description="Disordered" evidence="15">
    <location>
        <begin position="99"/>
        <end position="121"/>
    </location>
</feature>
<dbReference type="PANTHER" id="PTHR33064">
    <property type="entry name" value="POL PROTEIN"/>
    <property type="match status" value="1"/>
</dbReference>
<feature type="region of interest" description="Disordered" evidence="15">
    <location>
        <begin position="3681"/>
        <end position="3843"/>
    </location>
</feature>
<dbReference type="Pfam" id="PF01885">
    <property type="entry name" value="PTS_2-RNA"/>
    <property type="match status" value="1"/>
</dbReference>
<feature type="region of interest" description="Disordered" evidence="15">
    <location>
        <begin position="621"/>
        <end position="675"/>
    </location>
</feature>
<keyword evidence="7" id="KW-0255">Endonuclease</keyword>
<dbReference type="PROSITE" id="PS50199">
    <property type="entry name" value="ZF_RANBP2_2"/>
    <property type="match status" value="1"/>
</dbReference>
<dbReference type="OrthoDB" id="448364at2759"/>
<keyword evidence="5 13" id="KW-0479">Metal-binding</keyword>
<feature type="domain" description="RanBP2-type" evidence="17">
    <location>
        <begin position="4088"/>
        <end position="4117"/>
    </location>
</feature>
<dbReference type="GO" id="GO:0006508">
    <property type="term" value="P:proteolysis"/>
    <property type="evidence" value="ECO:0007669"/>
    <property type="project" value="UniProtKB-KW"/>
</dbReference>
<feature type="compositionally biased region" description="Basic and acidic residues" evidence="15">
    <location>
        <begin position="3739"/>
        <end position="3748"/>
    </location>
</feature>
<dbReference type="PROSITE" id="PS50966">
    <property type="entry name" value="ZF_SWIM"/>
    <property type="match status" value="1"/>
</dbReference>
<dbReference type="SUPFAM" id="SSF90209">
    <property type="entry name" value="Ran binding protein zinc finger-like"/>
    <property type="match status" value="1"/>
</dbReference>
<dbReference type="InterPro" id="IPR051320">
    <property type="entry name" value="Viral_Replic_Matur_Polypro"/>
</dbReference>
<evidence type="ECO:0000256" key="6">
    <source>
        <dbReference type="ARBA" id="ARBA00022750"/>
    </source>
</evidence>
<dbReference type="InterPro" id="IPR043128">
    <property type="entry name" value="Rev_trsase/Diguanyl_cyclase"/>
</dbReference>
<evidence type="ECO:0000256" key="14">
    <source>
        <dbReference type="SAM" id="Coils"/>
    </source>
</evidence>
<name>A0A9P1FML8_9DINO</name>
<feature type="coiled-coil region" evidence="14">
    <location>
        <begin position="4702"/>
        <end position="4729"/>
    </location>
</feature>
<gene>
    <name evidence="20" type="ORF">C1SCF055_LOCUS10568</name>
</gene>
<evidence type="ECO:0000259" key="17">
    <source>
        <dbReference type="PROSITE" id="PS50199"/>
    </source>
</evidence>
<feature type="compositionally biased region" description="Basic and acidic residues" evidence="15">
    <location>
        <begin position="3813"/>
        <end position="3835"/>
    </location>
</feature>
<dbReference type="InterPro" id="IPR036397">
    <property type="entry name" value="RNaseH_sf"/>
</dbReference>
<dbReference type="SUPFAM" id="SSF56024">
    <property type="entry name" value="Phospholipase D/nuclease"/>
    <property type="match status" value="1"/>
</dbReference>
<protein>
    <submittedName>
        <fullName evidence="22">Retrovirus-related Pol polyprotein from transposon 297</fullName>
    </submittedName>
</protein>
<evidence type="ECO:0000256" key="10">
    <source>
        <dbReference type="ARBA" id="ARBA00022833"/>
    </source>
</evidence>
<evidence type="ECO:0000256" key="5">
    <source>
        <dbReference type="ARBA" id="ARBA00022723"/>
    </source>
</evidence>
<dbReference type="GO" id="GO:0015074">
    <property type="term" value="P:DNA integration"/>
    <property type="evidence" value="ECO:0007669"/>
    <property type="project" value="InterPro"/>
</dbReference>
<evidence type="ECO:0000256" key="11">
    <source>
        <dbReference type="ARBA" id="ARBA00022918"/>
    </source>
</evidence>
<evidence type="ECO:0000259" key="19">
    <source>
        <dbReference type="PROSITE" id="PS50994"/>
    </source>
</evidence>
<feature type="compositionally biased region" description="Basic residues" evidence="15">
    <location>
        <begin position="4151"/>
        <end position="4183"/>
    </location>
</feature>
<feature type="region of interest" description="Disordered" evidence="15">
    <location>
        <begin position="235"/>
        <end position="272"/>
    </location>
</feature>
<dbReference type="GO" id="GO:0003964">
    <property type="term" value="F:RNA-directed DNA polymerase activity"/>
    <property type="evidence" value="ECO:0007669"/>
    <property type="project" value="UniProtKB-KW"/>
</dbReference>
<keyword evidence="8 12" id="KW-0863">Zinc-finger</keyword>
<dbReference type="Pfam" id="PF17917">
    <property type="entry name" value="RT_RNaseH"/>
    <property type="match status" value="1"/>
</dbReference>
<keyword evidence="3" id="KW-0548">Nucleotidyltransferase</keyword>
<keyword evidence="6" id="KW-0064">Aspartyl protease</keyword>
<dbReference type="InterPro" id="IPR043502">
    <property type="entry name" value="DNA/RNA_pol_sf"/>
</dbReference>
<evidence type="ECO:0000313" key="21">
    <source>
        <dbReference type="EMBL" id="CAL1136284.1"/>
    </source>
</evidence>
<feature type="region of interest" description="Disordered" evidence="15">
    <location>
        <begin position="1614"/>
        <end position="1643"/>
    </location>
</feature>
<dbReference type="InterPro" id="IPR002745">
    <property type="entry name" value="Ptrans_KptA/Tpt1"/>
</dbReference>
<dbReference type="SMART" id="SM00547">
    <property type="entry name" value="ZnF_RBZ"/>
    <property type="match status" value="2"/>
</dbReference>
<evidence type="ECO:0000256" key="4">
    <source>
        <dbReference type="ARBA" id="ARBA00022722"/>
    </source>
</evidence>
<dbReference type="Gene3D" id="4.10.1000.10">
    <property type="entry name" value="Zinc finger, CCCH-type"/>
    <property type="match status" value="1"/>
</dbReference>
<feature type="region of interest" description="Disordered" evidence="15">
    <location>
        <begin position="4117"/>
        <end position="4233"/>
    </location>
</feature>
<evidence type="ECO:0000256" key="12">
    <source>
        <dbReference type="PROSITE-ProRule" id="PRU00322"/>
    </source>
</evidence>
<accession>A0A9P1FML8</accession>
<keyword evidence="4" id="KW-0540">Nuclease</keyword>
<dbReference type="Gene3D" id="3.30.390.110">
    <property type="match status" value="1"/>
</dbReference>
<reference evidence="20" key="1">
    <citation type="submission" date="2022-10" db="EMBL/GenBank/DDBJ databases">
        <authorList>
            <person name="Chen Y."/>
            <person name="Dougan E. K."/>
            <person name="Chan C."/>
            <person name="Rhodes N."/>
            <person name="Thang M."/>
        </authorList>
    </citation>
    <scope>NUCLEOTIDE SEQUENCE</scope>
</reference>
<proteinExistence type="predicted"/>
<dbReference type="Gene3D" id="3.30.870.10">
    <property type="entry name" value="Endonuclease Chain A"/>
    <property type="match status" value="1"/>
</dbReference>
<dbReference type="Gene3D" id="3.30.420.10">
    <property type="entry name" value="Ribonuclease H-like superfamily/Ribonuclease H"/>
    <property type="match status" value="1"/>
</dbReference>
<dbReference type="SMART" id="SM00356">
    <property type="entry name" value="ZnF_C3H1"/>
    <property type="match status" value="2"/>
</dbReference>
<feature type="domain" description="Integrase catalytic" evidence="19">
    <location>
        <begin position="2287"/>
        <end position="2381"/>
    </location>
</feature>
<dbReference type="PROSITE" id="PS50994">
    <property type="entry name" value="INTEGRASE"/>
    <property type="match status" value="1"/>
</dbReference>
<evidence type="ECO:0000256" key="9">
    <source>
        <dbReference type="ARBA" id="ARBA00022801"/>
    </source>
</evidence>
<feature type="compositionally biased region" description="Basic residues" evidence="15">
    <location>
        <begin position="4199"/>
        <end position="4213"/>
    </location>
</feature>
<evidence type="ECO:0000256" key="7">
    <source>
        <dbReference type="ARBA" id="ARBA00022759"/>
    </source>
</evidence>
<dbReference type="InterPro" id="IPR001876">
    <property type="entry name" value="Znf_RanBP2"/>
</dbReference>
<dbReference type="InterPro" id="IPR025202">
    <property type="entry name" value="PLD-like_dom"/>
</dbReference>